<name>A0A9D4DVF4_DREPO</name>
<organism evidence="1 2">
    <name type="scientific">Dreissena polymorpha</name>
    <name type="common">Zebra mussel</name>
    <name type="synonym">Mytilus polymorpha</name>
    <dbReference type="NCBI Taxonomy" id="45954"/>
    <lineage>
        <taxon>Eukaryota</taxon>
        <taxon>Metazoa</taxon>
        <taxon>Spiralia</taxon>
        <taxon>Lophotrochozoa</taxon>
        <taxon>Mollusca</taxon>
        <taxon>Bivalvia</taxon>
        <taxon>Autobranchia</taxon>
        <taxon>Heteroconchia</taxon>
        <taxon>Euheterodonta</taxon>
        <taxon>Imparidentia</taxon>
        <taxon>Neoheterodontei</taxon>
        <taxon>Myida</taxon>
        <taxon>Dreissenoidea</taxon>
        <taxon>Dreissenidae</taxon>
        <taxon>Dreissena</taxon>
    </lineage>
</organism>
<dbReference type="Proteomes" id="UP000828390">
    <property type="component" value="Unassembled WGS sequence"/>
</dbReference>
<evidence type="ECO:0000313" key="1">
    <source>
        <dbReference type="EMBL" id="KAH3754699.1"/>
    </source>
</evidence>
<reference evidence="1" key="2">
    <citation type="submission" date="2020-11" db="EMBL/GenBank/DDBJ databases">
        <authorList>
            <person name="McCartney M.A."/>
            <person name="Auch B."/>
            <person name="Kono T."/>
            <person name="Mallez S."/>
            <person name="Becker A."/>
            <person name="Gohl D.M."/>
            <person name="Silverstein K.A.T."/>
            <person name="Koren S."/>
            <person name="Bechman K.B."/>
            <person name="Herman A."/>
            <person name="Abrahante J.E."/>
            <person name="Garbe J."/>
        </authorList>
    </citation>
    <scope>NUCLEOTIDE SEQUENCE</scope>
    <source>
        <strain evidence="1">Duluth1</strain>
        <tissue evidence="1">Whole animal</tissue>
    </source>
</reference>
<sequence>KVSSVLIVKTLLTPINAETLPSVPVERFNEISKFQEMATGQIGQHGLVARLPVMLAYERGQEPTPRPDRFLDNCYDE</sequence>
<gene>
    <name evidence="1" type="ORF">DPMN_189380</name>
</gene>
<feature type="non-terminal residue" evidence="1">
    <location>
        <position position="1"/>
    </location>
</feature>
<evidence type="ECO:0000313" key="2">
    <source>
        <dbReference type="Proteomes" id="UP000828390"/>
    </source>
</evidence>
<comment type="caution">
    <text evidence="1">The sequence shown here is derived from an EMBL/GenBank/DDBJ whole genome shotgun (WGS) entry which is preliminary data.</text>
</comment>
<dbReference type="EMBL" id="JAIWYP010000010">
    <property type="protein sequence ID" value="KAH3754699.1"/>
    <property type="molecule type" value="Genomic_DNA"/>
</dbReference>
<dbReference type="AlphaFoldDB" id="A0A9D4DVF4"/>
<accession>A0A9D4DVF4</accession>
<reference evidence="1" key="1">
    <citation type="journal article" date="2019" name="bioRxiv">
        <title>The Genome of the Zebra Mussel, Dreissena polymorpha: A Resource for Invasive Species Research.</title>
        <authorList>
            <person name="McCartney M.A."/>
            <person name="Auch B."/>
            <person name="Kono T."/>
            <person name="Mallez S."/>
            <person name="Zhang Y."/>
            <person name="Obille A."/>
            <person name="Becker A."/>
            <person name="Abrahante J.E."/>
            <person name="Garbe J."/>
            <person name="Badalamenti J.P."/>
            <person name="Herman A."/>
            <person name="Mangelson H."/>
            <person name="Liachko I."/>
            <person name="Sullivan S."/>
            <person name="Sone E.D."/>
            <person name="Koren S."/>
            <person name="Silverstein K.A.T."/>
            <person name="Beckman K.B."/>
            <person name="Gohl D.M."/>
        </authorList>
    </citation>
    <scope>NUCLEOTIDE SEQUENCE</scope>
    <source>
        <strain evidence="1">Duluth1</strain>
        <tissue evidence="1">Whole animal</tissue>
    </source>
</reference>
<proteinExistence type="predicted"/>
<protein>
    <submittedName>
        <fullName evidence="1">Uncharacterized protein</fullName>
    </submittedName>
</protein>
<keyword evidence="2" id="KW-1185">Reference proteome</keyword>